<evidence type="ECO:0000313" key="2">
    <source>
        <dbReference type="EMBL" id="EUT85722.1"/>
    </source>
</evidence>
<gene>
    <name evidence="2" type="ORF">PFAG_02755</name>
</gene>
<evidence type="ECO:0000256" key="1">
    <source>
        <dbReference type="SAM" id="Phobius"/>
    </source>
</evidence>
<accession>W7FIA5</accession>
<keyword evidence="1" id="KW-0812">Transmembrane</keyword>
<dbReference type="Proteomes" id="UP000030666">
    <property type="component" value="Unassembled WGS sequence"/>
</dbReference>
<keyword evidence="1" id="KW-1133">Transmembrane helix</keyword>
<protein>
    <submittedName>
        <fullName evidence="2">Uncharacterized protein</fullName>
    </submittedName>
</protein>
<proteinExistence type="predicted"/>
<keyword evidence="1" id="KW-0472">Membrane</keyword>
<reference evidence="2" key="1">
    <citation type="submission" date="2013-02" db="EMBL/GenBank/DDBJ databases">
        <title>The Genome Sequence of Plasmodium falciparum Santa Lucia.</title>
        <authorList>
            <consortium name="The Broad Institute Genome Sequencing Platform"/>
            <consortium name="The Broad Institute Genome Sequencing Center for Infectious Disease"/>
            <person name="Neafsey D."/>
            <person name="Cheeseman I."/>
            <person name="Volkman S."/>
            <person name="Adams J."/>
            <person name="Walker B."/>
            <person name="Young S.K."/>
            <person name="Zeng Q."/>
            <person name="Gargeya S."/>
            <person name="Fitzgerald M."/>
            <person name="Haas B."/>
            <person name="Abouelleil A."/>
            <person name="Alvarado L."/>
            <person name="Arachchi H.M."/>
            <person name="Berlin A.M."/>
            <person name="Chapman S.B."/>
            <person name="Dewar J."/>
            <person name="Goldberg J."/>
            <person name="Griggs A."/>
            <person name="Gujja S."/>
            <person name="Hansen M."/>
            <person name="Howarth C."/>
            <person name="Imamovic A."/>
            <person name="Larimer J."/>
            <person name="McCowan C."/>
            <person name="Murphy C."/>
            <person name="Neiman D."/>
            <person name="Pearson M."/>
            <person name="Priest M."/>
            <person name="Roberts A."/>
            <person name="Saif S."/>
            <person name="Shea T."/>
            <person name="Sisk P."/>
            <person name="Sykes S."/>
            <person name="Wortman J."/>
            <person name="Nusbaum C."/>
            <person name="Birren B."/>
        </authorList>
    </citation>
    <scope>NUCLEOTIDE SEQUENCE [LARGE SCALE GENOMIC DNA]</scope>
    <source>
        <strain evidence="2">Santa Lucia</strain>
    </source>
</reference>
<name>W7FIA5_PLAFA</name>
<dbReference type="AlphaFoldDB" id="W7FIA5"/>
<organism evidence="2">
    <name type="scientific">Plasmodium falciparum Santa Lucia</name>
    <dbReference type="NCBI Taxonomy" id="478859"/>
    <lineage>
        <taxon>Eukaryota</taxon>
        <taxon>Sar</taxon>
        <taxon>Alveolata</taxon>
        <taxon>Apicomplexa</taxon>
        <taxon>Aconoidasida</taxon>
        <taxon>Haemosporida</taxon>
        <taxon>Plasmodiidae</taxon>
        <taxon>Plasmodium</taxon>
        <taxon>Plasmodium (Laverania)</taxon>
    </lineage>
</organism>
<dbReference type="EMBL" id="KE123495">
    <property type="protein sequence ID" value="EUT85722.1"/>
    <property type="molecule type" value="Genomic_DNA"/>
</dbReference>
<feature type="transmembrane region" description="Helical" evidence="1">
    <location>
        <begin position="6"/>
        <end position="25"/>
    </location>
</feature>
<sequence length="27" mass="3549">MYSFIYFEIYILHINFFFLFVIFHLRD</sequence>